<feature type="transmembrane region" description="Helical" evidence="7">
    <location>
        <begin position="41"/>
        <end position="62"/>
    </location>
</feature>
<comment type="subcellular location">
    <subcellularLocation>
        <location evidence="1">Membrane</location>
        <topology evidence="1">Multi-pass membrane protein</topology>
    </subcellularLocation>
</comment>
<dbReference type="InterPro" id="IPR058533">
    <property type="entry name" value="Cation_efflux_TM"/>
</dbReference>
<evidence type="ECO:0000256" key="2">
    <source>
        <dbReference type="ARBA" id="ARBA00008114"/>
    </source>
</evidence>
<dbReference type="Proteomes" id="UP001527882">
    <property type="component" value="Unassembled WGS sequence"/>
</dbReference>
<dbReference type="PANTHER" id="PTHR43840">
    <property type="entry name" value="MITOCHONDRIAL METAL TRANSPORTER 1-RELATED"/>
    <property type="match status" value="1"/>
</dbReference>
<organism evidence="10 11">
    <name type="scientific">Paenibacillus gyeongsangnamensis</name>
    <dbReference type="NCBI Taxonomy" id="3388067"/>
    <lineage>
        <taxon>Bacteria</taxon>
        <taxon>Bacillati</taxon>
        <taxon>Bacillota</taxon>
        <taxon>Bacilli</taxon>
        <taxon>Bacillales</taxon>
        <taxon>Paenibacillaceae</taxon>
        <taxon>Paenibacillus</taxon>
    </lineage>
</organism>
<keyword evidence="6 7" id="KW-0472">Membrane</keyword>
<evidence type="ECO:0000256" key="5">
    <source>
        <dbReference type="ARBA" id="ARBA00022989"/>
    </source>
</evidence>
<dbReference type="InterPro" id="IPR027469">
    <property type="entry name" value="Cation_efflux_TMD_sf"/>
</dbReference>
<dbReference type="EMBL" id="JAQAGZ010000010">
    <property type="protein sequence ID" value="MCZ8514114.1"/>
    <property type="molecule type" value="Genomic_DNA"/>
</dbReference>
<dbReference type="NCBIfam" id="TIGR01297">
    <property type="entry name" value="CDF"/>
    <property type="match status" value="1"/>
</dbReference>
<evidence type="ECO:0000256" key="6">
    <source>
        <dbReference type="ARBA" id="ARBA00023136"/>
    </source>
</evidence>
<feature type="transmembrane region" description="Helical" evidence="7">
    <location>
        <begin position="83"/>
        <end position="105"/>
    </location>
</feature>
<feature type="transmembrane region" description="Helical" evidence="7">
    <location>
        <begin position="15"/>
        <end position="35"/>
    </location>
</feature>
<keyword evidence="4 7" id="KW-0812">Transmembrane</keyword>
<dbReference type="InterPro" id="IPR036837">
    <property type="entry name" value="Cation_efflux_CTD_sf"/>
</dbReference>
<dbReference type="Gene3D" id="1.20.1510.10">
    <property type="entry name" value="Cation efflux protein transmembrane domain"/>
    <property type="match status" value="1"/>
</dbReference>
<evidence type="ECO:0000256" key="7">
    <source>
        <dbReference type="SAM" id="Phobius"/>
    </source>
</evidence>
<evidence type="ECO:0000256" key="1">
    <source>
        <dbReference type="ARBA" id="ARBA00004141"/>
    </source>
</evidence>
<dbReference type="RefSeq" id="WP_269882629.1">
    <property type="nucleotide sequence ID" value="NZ_JAQAGZ010000010.1"/>
</dbReference>
<feature type="transmembrane region" description="Helical" evidence="7">
    <location>
        <begin position="117"/>
        <end position="136"/>
    </location>
</feature>
<dbReference type="Pfam" id="PF01545">
    <property type="entry name" value="Cation_efflux"/>
    <property type="match status" value="1"/>
</dbReference>
<evidence type="ECO:0000313" key="10">
    <source>
        <dbReference type="EMBL" id="MCZ8514114.1"/>
    </source>
</evidence>
<keyword evidence="11" id="KW-1185">Reference proteome</keyword>
<dbReference type="Gene3D" id="3.30.70.1350">
    <property type="entry name" value="Cation efflux protein, cytoplasmic domain"/>
    <property type="match status" value="1"/>
</dbReference>
<dbReference type="InterPro" id="IPR002524">
    <property type="entry name" value="Cation_efflux"/>
</dbReference>
<evidence type="ECO:0000256" key="4">
    <source>
        <dbReference type="ARBA" id="ARBA00022692"/>
    </source>
</evidence>
<gene>
    <name evidence="10" type="ORF">O9H85_17115</name>
</gene>
<protein>
    <submittedName>
        <fullName evidence="10">Cation diffusion facilitator family transporter</fullName>
    </submittedName>
</protein>
<evidence type="ECO:0000259" key="9">
    <source>
        <dbReference type="Pfam" id="PF16916"/>
    </source>
</evidence>
<evidence type="ECO:0000259" key="8">
    <source>
        <dbReference type="Pfam" id="PF01545"/>
    </source>
</evidence>
<comment type="caution">
    <text evidence="10">The sequence shown here is derived from an EMBL/GenBank/DDBJ whole genome shotgun (WGS) entry which is preliminary data.</text>
</comment>
<reference evidence="10 11" key="1">
    <citation type="submission" date="2022-12" db="EMBL/GenBank/DDBJ databases">
        <title>Draft genome sequence of Paenibacillus sp. dW9.</title>
        <authorList>
            <person name="Choi E.-W."/>
            <person name="Kim D.-U."/>
        </authorList>
    </citation>
    <scope>NUCLEOTIDE SEQUENCE [LARGE SCALE GENOMIC DNA]</scope>
    <source>
        <strain evidence="11">dW9</strain>
    </source>
</reference>
<sequence length="293" mass="31817">MESYEHKLKQGERGALLSIGAYVILSLVKIGTGYFTRSEALTADGINNTTDIAVSMAVLIGLRMARKPPDSDHPYGHMRAETIASMVASFVMAVAGLQVVLQAARSFWDRSDGIPDLSAAWVALGSAVVMGFVYWYNRRLAKRVGSQSLMAAAYDNRSDALVSLGAAAGILCSRLGLPILDPAAALAVGIVICKTAWDIFSEATHALTDGFDDAKLKVFRQTVTDTPGVKRIRDIRGRVHGSSVLLDVVVEVNAELSVGQSHGISDDIEKRMLDEHRIEKVHVHIEPYLEQER</sequence>
<accession>A0ABT4QB42</accession>
<dbReference type="InterPro" id="IPR050291">
    <property type="entry name" value="CDF_Transporter"/>
</dbReference>
<dbReference type="InterPro" id="IPR027470">
    <property type="entry name" value="Cation_efflux_CTD"/>
</dbReference>
<comment type="similarity">
    <text evidence="2">Belongs to the cation diffusion facilitator (CDF) transporter (TC 2.A.4) family.</text>
</comment>
<feature type="domain" description="Cation efflux protein cytoplasmic" evidence="9">
    <location>
        <begin position="213"/>
        <end position="288"/>
    </location>
</feature>
<dbReference type="SUPFAM" id="SSF161111">
    <property type="entry name" value="Cation efflux protein transmembrane domain-like"/>
    <property type="match status" value="1"/>
</dbReference>
<proteinExistence type="inferred from homology"/>
<evidence type="ECO:0000256" key="3">
    <source>
        <dbReference type="ARBA" id="ARBA00022448"/>
    </source>
</evidence>
<name>A0ABT4QB42_9BACL</name>
<dbReference type="SUPFAM" id="SSF160240">
    <property type="entry name" value="Cation efflux protein cytoplasmic domain-like"/>
    <property type="match status" value="1"/>
</dbReference>
<feature type="domain" description="Cation efflux protein transmembrane" evidence="8">
    <location>
        <begin position="16"/>
        <end position="207"/>
    </location>
</feature>
<keyword evidence="3" id="KW-0813">Transport</keyword>
<dbReference type="PANTHER" id="PTHR43840:SF50">
    <property type="entry name" value="MANGANESE EFFLUX SYSTEM PROTEIN MNES"/>
    <property type="match status" value="1"/>
</dbReference>
<keyword evidence="5 7" id="KW-1133">Transmembrane helix</keyword>
<dbReference type="Pfam" id="PF16916">
    <property type="entry name" value="ZT_dimer"/>
    <property type="match status" value="1"/>
</dbReference>
<evidence type="ECO:0000313" key="11">
    <source>
        <dbReference type="Proteomes" id="UP001527882"/>
    </source>
</evidence>